<gene>
    <name evidence="1" type="ORF">BJG93_20605</name>
</gene>
<dbReference type="RefSeq" id="WP_162162774.1">
    <property type="nucleotide sequence ID" value="NZ_CP017562.2"/>
</dbReference>
<name>A0A1I9YNE2_9BURK</name>
<reference evidence="1" key="2">
    <citation type="submission" date="2021-06" db="EMBL/GenBank/DDBJ databases">
        <authorList>
            <person name="Rogers T.H."/>
            <person name="Ramsay J.P."/>
            <person name="Wang P."/>
            <person name="Terpolilli J."/>
        </authorList>
    </citation>
    <scope>NUCLEOTIDE SEQUENCE [LARGE SCALE GENOMIC DNA]</scope>
    <source>
        <strain evidence="1">WSM5005</strain>
    </source>
</reference>
<proteinExistence type="predicted"/>
<organism evidence="1 2">
    <name type="scientific">Paraburkholderia sprentiae WSM5005</name>
    <dbReference type="NCBI Taxonomy" id="754502"/>
    <lineage>
        <taxon>Bacteria</taxon>
        <taxon>Pseudomonadati</taxon>
        <taxon>Pseudomonadota</taxon>
        <taxon>Betaproteobacteria</taxon>
        <taxon>Burkholderiales</taxon>
        <taxon>Burkholderiaceae</taxon>
        <taxon>Paraburkholderia</taxon>
    </lineage>
</organism>
<accession>A0A1I9YNE2</accession>
<reference evidence="1" key="1">
    <citation type="submission" date="2016-09" db="EMBL/GenBank/DDBJ databases">
        <title>The Complete Genome of Burkholderia sprentiae wsm5005.</title>
        <authorList>
            <person name="De Meyer S."/>
            <person name="Wang P."/>
            <person name="Terpolilli J."/>
        </authorList>
    </citation>
    <scope>NUCLEOTIDE SEQUENCE [LARGE SCALE GENOMIC DNA]</scope>
    <source>
        <strain evidence="1">WSM5005</strain>
    </source>
</reference>
<dbReference type="STRING" id="754502.BJG93_20605"/>
<evidence type="ECO:0000313" key="1">
    <source>
        <dbReference type="EMBL" id="APA87825.2"/>
    </source>
</evidence>
<protein>
    <submittedName>
        <fullName evidence="1">Uncharacterized protein</fullName>
    </submittedName>
</protein>
<dbReference type="AlphaFoldDB" id="A0A1I9YNE2"/>
<dbReference type="EMBL" id="CP017562">
    <property type="protein sequence ID" value="APA87825.2"/>
    <property type="molecule type" value="Genomic_DNA"/>
</dbReference>
<sequence>MKQPDECRERKAARFSAAVRGIVCLLGVTERGFVVEGMTSGQLERAKSAFATGKSKSVSAMAGSGAVLDDRRNAKASACLESMARFMSDGNGENRNGEKDS</sequence>
<dbReference type="KEGG" id="pspw:BJG93_20605"/>
<dbReference type="Proteomes" id="UP000179860">
    <property type="component" value="Chromosome 2"/>
</dbReference>
<keyword evidence="2" id="KW-1185">Reference proteome</keyword>
<evidence type="ECO:0000313" key="2">
    <source>
        <dbReference type="Proteomes" id="UP000179860"/>
    </source>
</evidence>